<evidence type="ECO:0000313" key="1">
    <source>
        <dbReference type="EMBL" id="ALA45429.1"/>
    </source>
</evidence>
<dbReference type="EMBL" id="KT321316">
    <property type="protein sequence ID" value="ALA45429.1"/>
    <property type="molecule type" value="Genomic_DNA"/>
</dbReference>
<accession>A0A0K2FIF7</accession>
<name>A0A0K2FIF7_9CAUD</name>
<dbReference type="GeneID" id="26798924"/>
<reference evidence="1" key="1">
    <citation type="submission" date="2015-09" db="EMBL/GenBank/DDBJ databases">
        <authorList>
            <person name="Zhao X."/>
        </authorList>
    </citation>
    <scope>NUCLEOTIDE SEQUENCE</scope>
</reference>
<protein>
    <submittedName>
        <fullName evidence="1">Uncharacterized protein</fullName>
    </submittedName>
</protein>
<dbReference type="RefSeq" id="YP_009226459.1">
    <property type="nucleotide sequence ID" value="NC_029106.1"/>
</dbReference>
<dbReference type="KEGG" id="vg:26798924"/>
<gene>
    <name evidence="1" type="ORF">ADP64_000041</name>
</gene>
<evidence type="ECO:0000313" key="2">
    <source>
        <dbReference type="Proteomes" id="UP000201646"/>
    </source>
</evidence>
<proteinExistence type="predicted"/>
<sequence>MNKQHDIAQRVLTTEQRNEFIRRTSFISESDRDTRAAFVDEIARAALASAPVADERPAFEAYARRNGYPLNGHGGFYGNNRTRNQWMGWKARAAMASAPVATRQYHYRMSNCTPGRPECRDGNGYPECPCWHDVGTGPLAGKEATATNWRDKPSAPVQWPTMPPSKGQSPVLFEDGYAEGWAKCMDECRRALVAASNYIDKLGGDSKTYRAALASAPVDKPAPEHFKPPFDNCSFRMCDLPGQCRGEGKCHHPASAPVAGEAQAQGKLVAVLNVVENGFGRTVDVEMLEAGNQLPTGRWAVRLAAPAE</sequence>
<dbReference type="Pfam" id="PF26207">
    <property type="entry name" value="Phage_phiTE_015"/>
    <property type="match status" value="1"/>
</dbReference>
<keyword evidence="2" id="KW-1185">Reference proteome</keyword>
<organism evidence="1 2">
    <name type="scientific">Achromobacter phage phiAxp-2</name>
    <dbReference type="NCBI Taxonomy" id="1664246"/>
    <lineage>
        <taxon>Viruses</taxon>
        <taxon>Duplodnaviria</taxon>
        <taxon>Heunggongvirae</taxon>
        <taxon>Uroviricota</taxon>
        <taxon>Caudoviricetes</taxon>
        <taxon>Casjensviridae</taxon>
        <taxon>Fengtaivirus</taxon>
        <taxon>Fengtaivirus Axp2</taxon>
    </lineage>
</organism>
<dbReference type="Proteomes" id="UP000201646">
    <property type="component" value="Segment"/>
</dbReference>
<dbReference type="InterPro" id="IPR058601">
    <property type="entry name" value="Phage_phiTE_015-like"/>
</dbReference>